<accession>A0A3A1WHY6</accession>
<protein>
    <submittedName>
        <fullName evidence="2">DUF427 domain-containing protein</fullName>
    </submittedName>
</protein>
<evidence type="ECO:0000313" key="3">
    <source>
        <dbReference type="Proteomes" id="UP000265750"/>
    </source>
</evidence>
<dbReference type="InterPro" id="IPR007361">
    <property type="entry name" value="DUF427"/>
</dbReference>
<dbReference type="PANTHER" id="PTHR34310:SF9">
    <property type="entry name" value="BLR5716 PROTEIN"/>
    <property type="match status" value="1"/>
</dbReference>
<dbReference type="EMBL" id="QYRN01000016">
    <property type="protein sequence ID" value="RIX97299.1"/>
    <property type="molecule type" value="Genomic_DNA"/>
</dbReference>
<dbReference type="OrthoDB" id="9815163at2"/>
<dbReference type="Gene3D" id="2.170.150.40">
    <property type="entry name" value="Domain of unknown function (DUF427)"/>
    <property type="match status" value="1"/>
</dbReference>
<evidence type="ECO:0000259" key="1">
    <source>
        <dbReference type="Pfam" id="PF04248"/>
    </source>
</evidence>
<feature type="domain" description="DUF427" evidence="1">
    <location>
        <begin position="18"/>
        <end position="110"/>
    </location>
</feature>
<dbReference type="RefSeq" id="WP_119541653.1">
    <property type="nucleotide sequence ID" value="NZ_QYRN01000016.1"/>
</dbReference>
<comment type="caution">
    <text evidence="2">The sequence shown here is derived from an EMBL/GenBank/DDBJ whole genome shotgun (WGS) entry which is preliminary data.</text>
</comment>
<gene>
    <name evidence="2" type="ORF">D3218_18975</name>
</gene>
<proteinExistence type="predicted"/>
<keyword evidence="3" id="KW-1185">Reference proteome</keyword>
<sequence length="120" mass="13482">MSAVSQPALRIERETRPVNVLFHDAVLASTREALRLHEGDHEPVLYVPRDHVAMAFLDESARRTTCPHKGEARYWSISAEGYGETDAVWSYEDPKPAAREIAGYLAFYPDKVRIVVGEGN</sequence>
<dbReference type="AlphaFoldDB" id="A0A3A1WHY6"/>
<reference evidence="3" key="1">
    <citation type="submission" date="2018-09" db="EMBL/GenBank/DDBJ databases">
        <authorList>
            <person name="Tuo L."/>
        </authorList>
    </citation>
    <scope>NUCLEOTIDE SEQUENCE [LARGE SCALE GENOMIC DNA]</scope>
    <source>
        <strain evidence="3">M2BS4Y-1</strain>
    </source>
</reference>
<name>A0A3A1WHY6_9HYPH</name>
<dbReference type="Proteomes" id="UP000265750">
    <property type="component" value="Unassembled WGS sequence"/>
</dbReference>
<evidence type="ECO:0000313" key="2">
    <source>
        <dbReference type="EMBL" id="RIX97299.1"/>
    </source>
</evidence>
<dbReference type="PANTHER" id="PTHR34310">
    <property type="entry name" value="DUF427 DOMAIN PROTEIN (AFU_ORTHOLOGUE AFUA_3G02220)"/>
    <property type="match status" value="1"/>
</dbReference>
<organism evidence="2 3">
    <name type="scientific">Aureimonas flava</name>
    <dbReference type="NCBI Taxonomy" id="2320271"/>
    <lineage>
        <taxon>Bacteria</taxon>
        <taxon>Pseudomonadati</taxon>
        <taxon>Pseudomonadota</taxon>
        <taxon>Alphaproteobacteria</taxon>
        <taxon>Hyphomicrobiales</taxon>
        <taxon>Aurantimonadaceae</taxon>
        <taxon>Aureimonas</taxon>
    </lineage>
</organism>
<dbReference type="Pfam" id="PF04248">
    <property type="entry name" value="NTP_transf_9"/>
    <property type="match status" value="1"/>
</dbReference>
<dbReference type="InterPro" id="IPR038694">
    <property type="entry name" value="DUF427_sf"/>
</dbReference>